<dbReference type="GeneID" id="106152841"/>
<dbReference type="PROSITE" id="PS50005">
    <property type="entry name" value="TPR"/>
    <property type="match status" value="3"/>
</dbReference>
<dbReference type="STRING" id="7574.A0A1S3H7Q0"/>
<evidence type="ECO:0000313" key="4">
    <source>
        <dbReference type="RefSeq" id="XP_013382033.1"/>
    </source>
</evidence>
<dbReference type="Gene3D" id="1.25.40.10">
    <property type="entry name" value="Tetratricopeptide repeat domain"/>
    <property type="match status" value="1"/>
</dbReference>
<keyword evidence="2" id="KW-0732">Signal</keyword>
<name>A0A1S3H7Q0_LINAN</name>
<dbReference type="RefSeq" id="XP_013382033.1">
    <property type="nucleotide sequence ID" value="XM_013526579.1"/>
</dbReference>
<feature type="repeat" description="TPR" evidence="1">
    <location>
        <begin position="312"/>
        <end position="345"/>
    </location>
</feature>
<gene>
    <name evidence="4" type="primary">LOC106152841</name>
</gene>
<keyword evidence="3" id="KW-1185">Reference proteome</keyword>
<dbReference type="Pfam" id="PF13431">
    <property type="entry name" value="TPR_17"/>
    <property type="match status" value="1"/>
</dbReference>
<dbReference type="SMART" id="SM00028">
    <property type="entry name" value="TPR"/>
    <property type="match status" value="7"/>
</dbReference>
<dbReference type="OrthoDB" id="1926212at2759"/>
<dbReference type="InterPro" id="IPR019734">
    <property type="entry name" value="TPR_rpt"/>
</dbReference>
<dbReference type="SUPFAM" id="SSF48452">
    <property type="entry name" value="TPR-like"/>
    <property type="match status" value="2"/>
</dbReference>
<protein>
    <submittedName>
        <fullName evidence="4">Tetratricopeptide repeat protein 13-like</fullName>
    </submittedName>
</protein>
<evidence type="ECO:0000313" key="3">
    <source>
        <dbReference type="Proteomes" id="UP000085678"/>
    </source>
</evidence>
<dbReference type="InterPro" id="IPR011990">
    <property type="entry name" value="TPR-like_helical_dom_sf"/>
</dbReference>
<feature type="repeat" description="TPR" evidence="1">
    <location>
        <begin position="278"/>
        <end position="311"/>
    </location>
</feature>
<feature type="chain" id="PRO_5010200764" evidence="2">
    <location>
        <begin position="23"/>
        <end position="849"/>
    </location>
</feature>
<dbReference type="Proteomes" id="UP000085678">
    <property type="component" value="Unplaced"/>
</dbReference>
<evidence type="ECO:0000256" key="2">
    <source>
        <dbReference type="SAM" id="SignalP"/>
    </source>
</evidence>
<accession>A0A1S3H7Q0</accession>
<dbReference type="PANTHER" id="PTHR44523">
    <property type="entry name" value="TETRATRICOPEPTIDE REPEAT PROTEIN 13"/>
    <property type="match status" value="1"/>
</dbReference>
<evidence type="ECO:0000256" key="1">
    <source>
        <dbReference type="PROSITE-ProRule" id="PRU00339"/>
    </source>
</evidence>
<sequence>MAEKVLELIVVLLFIQISSKYAQQCDVASIHVTQEDGSQQVFRVKGLQLFGDCKECDEESRATTSRSTDHRYRFVLPISLTIGELAPECEMKGDVPVGLCSVQRESCPKEGMFNLEAHSESIAKKGLVPLATGNMDIDKNIAMGMVLMNLVQPDEAVQVFTNIIKEHPETIIAYHGRGTAFARKGLQSETNAALALRDFSKSIELDPKKSESYERRAEVLISLGQYTKALEDVNEGLKHSNRAKLYFLRGTALFLMQKLQDAEDDFRKALDLAKDPQHPFLYHLGLTLFYKGKVRNAIEVYKDALKLEPNHTETLLSLAQAFREIGNVKQARTQFNKAKSRMPYNLLTMQLLSSFDYFSGEAEKALEHTHTCLRIDRKNVLCQYLRGLSLIVLGQLYEGVKSHTKVMVYTPASSSMRMSPEFIKSHYLREYARYLHSHLDLSVLDLNLDEDFNGEFRDRWAKGLPFHFEGPYKEQPGLQPHIRDVSLDLSWDKLSPSAQTLICRANKIGWLTQVTADGFLPNKRLNLAMGLAATHIAQFLESFWRGKNMKCKGKKCTWRDIFDIGVQYRRLADPDSVVLWLDKIPEDIVKEGYKCDVNFVKGDVVNIRMAPYFDLVFKLVKTMLGHYQGEGVINYAGFQEDLDKAKSVHDILQIARKRNLNQQGFMVTTQVPSSQDKNNNRHEGLILTLTQDGNGQVTFSLNTPTTKARTASFHSELNYLFTKLDKEVRRTGASKIAEFDNVLNLILSLGYYFYNLMPLSRGTSVVAYSVILGLFMSMGKEVTGKIPQGKLLDLEAMLSGGPDAFILVAKQWMNVKKTTVPVSQLPQVTATFPTVRSVIEALKVGAADC</sequence>
<dbReference type="PANTHER" id="PTHR44523:SF1">
    <property type="entry name" value="TETRATRICOPEPTIDE REPEAT PROTEIN 13"/>
    <property type="match status" value="1"/>
</dbReference>
<dbReference type="AlphaFoldDB" id="A0A1S3H7Q0"/>
<dbReference type="InParanoid" id="A0A1S3H7Q0"/>
<dbReference type="Pfam" id="PF13181">
    <property type="entry name" value="TPR_8"/>
    <property type="match status" value="1"/>
</dbReference>
<dbReference type="KEGG" id="lak:106152841"/>
<proteinExistence type="predicted"/>
<feature type="signal peptide" evidence="2">
    <location>
        <begin position="1"/>
        <end position="22"/>
    </location>
</feature>
<organism evidence="3 4">
    <name type="scientific">Lingula anatina</name>
    <name type="common">Brachiopod</name>
    <name type="synonym">Lingula unguis</name>
    <dbReference type="NCBI Taxonomy" id="7574"/>
    <lineage>
        <taxon>Eukaryota</taxon>
        <taxon>Metazoa</taxon>
        <taxon>Spiralia</taxon>
        <taxon>Lophotrochozoa</taxon>
        <taxon>Brachiopoda</taxon>
        <taxon>Linguliformea</taxon>
        <taxon>Lingulata</taxon>
        <taxon>Lingulida</taxon>
        <taxon>Linguloidea</taxon>
        <taxon>Lingulidae</taxon>
        <taxon>Lingula</taxon>
    </lineage>
</organism>
<feature type="repeat" description="TPR" evidence="1">
    <location>
        <begin position="243"/>
        <end position="276"/>
    </location>
</feature>
<dbReference type="Pfam" id="PF14559">
    <property type="entry name" value="TPR_19"/>
    <property type="match status" value="1"/>
</dbReference>
<reference evidence="4" key="1">
    <citation type="submission" date="2025-08" db="UniProtKB">
        <authorList>
            <consortium name="RefSeq"/>
        </authorList>
    </citation>
    <scope>IDENTIFICATION</scope>
    <source>
        <tissue evidence="4">Gonads</tissue>
    </source>
</reference>
<keyword evidence="1" id="KW-0802">TPR repeat</keyword>